<organism evidence="2">
    <name type="scientific">Rothia mucilaginosa</name>
    <dbReference type="NCBI Taxonomy" id="43675"/>
    <lineage>
        <taxon>Bacteria</taxon>
        <taxon>Bacillati</taxon>
        <taxon>Actinomycetota</taxon>
        <taxon>Actinomycetes</taxon>
        <taxon>Micrococcales</taxon>
        <taxon>Micrococcaceae</taxon>
        <taxon>Rothia</taxon>
    </lineage>
</organism>
<protein>
    <recommendedName>
        <fullName evidence="1">DUF6891 domain-containing protein</fullName>
    </recommendedName>
</protein>
<evidence type="ECO:0000259" key="1">
    <source>
        <dbReference type="Pfam" id="PF21831"/>
    </source>
</evidence>
<proteinExistence type="predicted"/>
<evidence type="ECO:0000313" key="2">
    <source>
        <dbReference type="EMBL" id="BAS19759.1"/>
    </source>
</evidence>
<accession>A0A0K2RY66</accession>
<name>A0A0K2RY66_9MICC</name>
<feature type="domain" description="DUF6891" evidence="1">
    <location>
        <begin position="28"/>
        <end position="235"/>
    </location>
</feature>
<sequence>MADEKSIYERWSEERLDPPFPKEWGLDEEDEAELLWPIWPLLFMGESDTEQYVETITDYVMDVLGLEYDGENEDSKLWEKRVEDYVEELIKRRRAFATELGITPEMQKNSNLNRAFAALEEEGVIARQNFTCCGTCASAEIWDEIDDSREWKGYIYFHQQDTESLAESGGTYVGFGSFLAYPRDEDKWNALSDAQKEEIRALHEKLSVQLLRETVIPVLEKHGLSVEWKGNYNTRPFIGGVEVYNIP</sequence>
<dbReference type="EMBL" id="AP014938">
    <property type="protein sequence ID" value="BAS19759.1"/>
    <property type="molecule type" value="Genomic_DNA"/>
</dbReference>
<dbReference type="Pfam" id="PF21831">
    <property type="entry name" value="DUF6891"/>
    <property type="match status" value="1"/>
</dbReference>
<dbReference type="InterPro" id="IPR054186">
    <property type="entry name" value="DUF6891"/>
</dbReference>
<dbReference type="AlphaFoldDB" id="A0A0K2RY66"/>
<reference evidence="3" key="1">
    <citation type="submission" date="2015-08" db="EMBL/GenBank/DDBJ databases">
        <title>Complete genome sequence of Rothia mucilaginosa strain NUM-Rm6536.</title>
        <authorList>
            <person name="Nambu T."/>
        </authorList>
    </citation>
    <scope>NUCLEOTIDE SEQUENCE [LARGE SCALE GENOMIC DNA]</scope>
    <source>
        <strain evidence="3">NUM-Rm6536</strain>
    </source>
</reference>
<evidence type="ECO:0000313" key="3">
    <source>
        <dbReference type="Proteomes" id="UP000066203"/>
    </source>
</evidence>
<dbReference type="Proteomes" id="UP000066203">
    <property type="component" value="Chromosome"/>
</dbReference>
<gene>
    <name evidence="2" type="ORF">RM6536_0512</name>
</gene>
<dbReference type="RefSeq" id="WP_060823922.1">
    <property type="nucleotide sequence ID" value="NZ_AP014938.1"/>
</dbReference>
<dbReference type="PATRIC" id="fig|43675.28.peg.519"/>